<proteinExistence type="predicted"/>
<evidence type="ECO:0000313" key="2">
    <source>
        <dbReference type="EMBL" id="TWH70933.1"/>
    </source>
</evidence>
<dbReference type="Proteomes" id="UP000319825">
    <property type="component" value="Unassembled WGS sequence"/>
</dbReference>
<dbReference type="EMBL" id="VLKE01000001">
    <property type="protein sequence ID" value="TWH70933.1"/>
    <property type="molecule type" value="Genomic_DNA"/>
</dbReference>
<protein>
    <recommendedName>
        <fullName evidence="4">Transposase IS204/IS1001/IS1096/IS1165 family protein</fullName>
    </recommendedName>
</protein>
<evidence type="ECO:0000313" key="3">
    <source>
        <dbReference type="Proteomes" id="UP000319825"/>
    </source>
</evidence>
<keyword evidence="3" id="KW-1185">Reference proteome</keyword>
<name>A0A562IJQ8_MICOL</name>
<sequence length="113" mass="12282">MAGQPVEIRLPVRRFFCDAVRCPVRTFAEQVTGLTGRYTRRSPLLRQTLEKIGLALAGRAGARLADRLGLETSRSSVLRLVRALPDPPAGTVNSAGCGRLRPPPRPPVRDRAG</sequence>
<reference evidence="2 3" key="1">
    <citation type="submission" date="2019-07" db="EMBL/GenBank/DDBJ databases">
        <title>R&amp;d 2014.</title>
        <authorList>
            <person name="Klenk H.-P."/>
        </authorList>
    </citation>
    <scope>NUCLEOTIDE SEQUENCE [LARGE SCALE GENOMIC DNA]</scope>
    <source>
        <strain evidence="2 3">DSM 43868</strain>
    </source>
</reference>
<evidence type="ECO:0000256" key="1">
    <source>
        <dbReference type="SAM" id="MobiDB-lite"/>
    </source>
</evidence>
<evidence type="ECO:0008006" key="4">
    <source>
        <dbReference type="Google" id="ProtNLM"/>
    </source>
</evidence>
<accession>A0A562IJQ8</accession>
<dbReference type="AlphaFoldDB" id="A0A562IJQ8"/>
<gene>
    <name evidence="2" type="ORF">JD77_05958</name>
</gene>
<feature type="region of interest" description="Disordered" evidence="1">
    <location>
        <begin position="86"/>
        <end position="113"/>
    </location>
</feature>
<organism evidence="2 3">
    <name type="scientific">Micromonospora olivasterospora</name>
    <dbReference type="NCBI Taxonomy" id="1880"/>
    <lineage>
        <taxon>Bacteria</taxon>
        <taxon>Bacillati</taxon>
        <taxon>Actinomycetota</taxon>
        <taxon>Actinomycetes</taxon>
        <taxon>Micromonosporales</taxon>
        <taxon>Micromonosporaceae</taxon>
        <taxon>Micromonospora</taxon>
    </lineage>
</organism>
<comment type="caution">
    <text evidence="2">The sequence shown here is derived from an EMBL/GenBank/DDBJ whole genome shotgun (WGS) entry which is preliminary data.</text>
</comment>